<evidence type="ECO:0000313" key="10">
    <source>
        <dbReference type="EMBL" id="MDD9328753.1"/>
    </source>
</evidence>
<dbReference type="EC" id="5.2.1.8" evidence="3"/>
<protein>
    <recommendedName>
        <fullName evidence="3">peptidylprolyl isomerase</fullName>
        <ecNumber evidence="3">5.2.1.8</ecNumber>
    </recommendedName>
</protein>
<dbReference type="Gene3D" id="3.10.50.40">
    <property type="match status" value="1"/>
</dbReference>
<proteinExistence type="inferred from homology"/>
<reference evidence="11" key="2">
    <citation type="submission" date="2024-02" db="EMBL/GenBank/DDBJ databases">
        <title>Neisseria leonii sp. nov.</title>
        <authorList>
            <person name="Boutroux M."/>
            <person name="Favre-Rochex S."/>
            <person name="Gorgette O."/>
            <person name="Touak G."/>
            <person name="Muhle E."/>
            <person name="Chesneau O."/>
            <person name="Clermont D."/>
            <person name="Rahi P."/>
        </authorList>
    </citation>
    <scope>NUCLEOTIDE SEQUENCE</scope>
    <source>
        <strain evidence="11">51.81</strain>
    </source>
</reference>
<reference evidence="10" key="1">
    <citation type="submission" date="2022-10" db="EMBL/GenBank/DDBJ databases">
        <authorList>
            <person name="Boutroux M."/>
        </authorList>
    </citation>
    <scope>NUCLEOTIDE SEQUENCE</scope>
    <source>
        <strain evidence="10">51.81</strain>
    </source>
</reference>
<evidence type="ECO:0000256" key="4">
    <source>
        <dbReference type="ARBA" id="ARBA00022729"/>
    </source>
</evidence>
<evidence type="ECO:0000256" key="1">
    <source>
        <dbReference type="ARBA" id="ARBA00000971"/>
    </source>
</evidence>
<name>A0A9X4IF28_9NEIS</name>
<dbReference type="InterPro" id="IPR000297">
    <property type="entry name" value="PPIase_PpiC"/>
</dbReference>
<feature type="domain" description="PpiC" evidence="9">
    <location>
        <begin position="151"/>
        <end position="246"/>
    </location>
</feature>
<evidence type="ECO:0000256" key="7">
    <source>
        <dbReference type="PROSITE-ProRule" id="PRU00278"/>
    </source>
</evidence>
<dbReference type="RefSeq" id="WP_274585799.1">
    <property type="nucleotide sequence ID" value="NZ_CP145811.1"/>
</dbReference>
<dbReference type="PANTHER" id="PTHR47245:SF1">
    <property type="entry name" value="FOLDASE PROTEIN PRSA"/>
    <property type="match status" value="1"/>
</dbReference>
<evidence type="ECO:0000313" key="12">
    <source>
        <dbReference type="Proteomes" id="UP001149607"/>
    </source>
</evidence>
<dbReference type="SUPFAM" id="SSF109998">
    <property type="entry name" value="Triger factor/SurA peptide-binding domain-like"/>
    <property type="match status" value="1"/>
</dbReference>
<comment type="catalytic activity">
    <reaction evidence="1">
        <text>[protein]-peptidylproline (omega=180) = [protein]-peptidylproline (omega=0)</text>
        <dbReference type="Rhea" id="RHEA:16237"/>
        <dbReference type="Rhea" id="RHEA-COMP:10747"/>
        <dbReference type="Rhea" id="RHEA-COMP:10748"/>
        <dbReference type="ChEBI" id="CHEBI:83833"/>
        <dbReference type="ChEBI" id="CHEBI:83834"/>
        <dbReference type="EC" id="5.2.1.8"/>
    </reaction>
</comment>
<dbReference type="EMBL" id="JAPQFL010000010">
    <property type="protein sequence ID" value="MDD9328753.1"/>
    <property type="molecule type" value="Genomic_DNA"/>
</dbReference>
<accession>A0A9X4IF28</accession>
<dbReference type="EMBL" id="CP146598">
    <property type="protein sequence ID" value="WWY02971.1"/>
    <property type="molecule type" value="Genomic_DNA"/>
</dbReference>
<evidence type="ECO:0000259" key="9">
    <source>
        <dbReference type="PROSITE" id="PS50198"/>
    </source>
</evidence>
<sequence>MKKTYLAALMMTALSGSLMAQTLVTVNGTKIDSSEIDRQVRVLQQTRQAADSPALRNELLQRTVTRTIVAQEARRLKLDQSAEYKKASEQARSAAKAEGADKQADFKAQWADFETGLLGQAYEIHVLRQNPLREADVQKSYNDFKNFYQGTSEIQLGEIVTENQADADKALRDLNAKKSFAAVARQYSADPAAKENGGIGADYIPLKDLEQANPEVYQAVRNLNKGQFTRTPLSNGNVYALFYVNDKRAVKIPSFDEAKNNIAQTLQLQKIAASVEALYQKAKIVPAN</sequence>
<comment type="similarity">
    <text evidence="2">Belongs to the PpiC/parvulin rotamase family.</text>
</comment>
<evidence type="ECO:0000256" key="5">
    <source>
        <dbReference type="ARBA" id="ARBA00023110"/>
    </source>
</evidence>
<dbReference type="SUPFAM" id="SSF54534">
    <property type="entry name" value="FKBP-like"/>
    <property type="match status" value="1"/>
</dbReference>
<dbReference type="Gene3D" id="1.10.8.1040">
    <property type="match status" value="1"/>
</dbReference>
<dbReference type="Proteomes" id="UP001149607">
    <property type="component" value="Chromosome"/>
</dbReference>
<dbReference type="PROSITE" id="PS50198">
    <property type="entry name" value="PPIC_PPIASE_2"/>
    <property type="match status" value="1"/>
</dbReference>
<gene>
    <name evidence="10" type="ORF">ORY91_000015</name>
    <name evidence="11" type="ORF">V9W64_09815</name>
</gene>
<keyword evidence="5 7" id="KW-0697">Rotamase</keyword>
<evidence type="ECO:0000256" key="6">
    <source>
        <dbReference type="ARBA" id="ARBA00023235"/>
    </source>
</evidence>
<evidence type="ECO:0000256" key="3">
    <source>
        <dbReference type="ARBA" id="ARBA00013194"/>
    </source>
</evidence>
<dbReference type="InterPro" id="IPR046357">
    <property type="entry name" value="PPIase_dom_sf"/>
</dbReference>
<dbReference type="InterPro" id="IPR027304">
    <property type="entry name" value="Trigger_fact/SurA_dom_sf"/>
</dbReference>
<dbReference type="PANTHER" id="PTHR47245">
    <property type="entry name" value="PEPTIDYLPROLYL ISOMERASE"/>
    <property type="match status" value="1"/>
</dbReference>
<keyword evidence="4 8" id="KW-0732">Signal</keyword>
<feature type="signal peptide" evidence="8">
    <location>
        <begin position="1"/>
        <end position="20"/>
    </location>
</feature>
<keyword evidence="6 7" id="KW-0413">Isomerase</keyword>
<dbReference type="InterPro" id="IPR050245">
    <property type="entry name" value="PrsA_foldase"/>
</dbReference>
<keyword evidence="12" id="KW-1185">Reference proteome</keyword>
<dbReference type="GO" id="GO:0003755">
    <property type="term" value="F:peptidyl-prolyl cis-trans isomerase activity"/>
    <property type="evidence" value="ECO:0007669"/>
    <property type="project" value="UniProtKB-KW"/>
</dbReference>
<evidence type="ECO:0000313" key="11">
    <source>
        <dbReference type="EMBL" id="WWY02971.1"/>
    </source>
</evidence>
<dbReference type="AlphaFoldDB" id="A0A9X4IF28"/>
<dbReference type="Pfam" id="PF13145">
    <property type="entry name" value="Rotamase_2"/>
    <property type="match status" value="1"/>
</dbReference>
<evidence type="ECO:0000256" key="8">
    <source>
        <dbReference type="SAM" id="SignalP"/>
    </source>
</evidence>
<organism evidence="10">
    <name type="scientific">Neisseria leonii</name>
    <dbReference type="NCBI Taxonomy" id="2995413"/>
    <lineage>
        <taxon>Bacteria</taxon>
        <taxon>Pseudomonadati</taxon>
        <taxon>Pseudomonadota</taxon>
        <taxon>Betaproteobacteria</taxon>
        <taxon>Neisseriales</taxon>
        <taxon>Neisseriaceae</taxon>
        <taxon>Neisseria</taxon>
    </lineage>
</organism>
<evidence type="ECO:0000256" key="2">
    <source>
        <dbReference type="ARBA" id="ARBA00007656"/>
    </source>
</evidence>
<feature type="chain" id="PRO_5042786923" description="peptidylprolyl isomerase" evidence="8">
    <location>
        <begin position="21"/>
        <end position="288"/>
    </location>
</feature>